<dbReference type="Gene3D" id="3.30.110.10">
    <property type="entry name" value="Translation initiation factor 3 (IF-3), C-terminal domain"/>
    <property type="match status" value="1"/>
</dbReference>
<feature type="non-terminal residue" evidence="4">
    <location>
        <position position="1"/>
    </location>
</feature>
<dbReference type="EMBL" id="GEFM01002264">
    <property type="protein sequence ID" value="JAP73532.1"/>
    <property type="molecule type" value="mRNA"/>
</dbReference>
<keyword evidence="3" id="KW-0648">Protein biosynthesis</keyword>
<dbReference type="GO" id="GO:0005739">
    <property type="term" value="C:mitochondrion"/>
    <property type="evidence" value="ECO:0007669"/>
    <property type="project" value="TreeGrafter"/>
</dbReference>
<comment type="similarity">
    <text evidence="1">Belongs to the IF-3 family.</text>
</comment>
<dbReference type="PANTHER" id="PTHR10938">
    <property type="entry name" value="TRANSLATION INITIATION FACTOR IF-3"/>
    <property type="match status" value="1"/>
</dbReference>
<evidence type="ECO:0000313" key="4">
    <source>
        <dbReference type="EMBL" id="JAP73532.1"/>
    </source>
</evidence>
<dbReference type="SUPFAM" id="SSF54364">
    <property type="entry name" value="Translation initiation factor IF3, N-terminal domain"/>
    <property type="match status" value="1"/>
</dbReference>
<reference evidence="4" key="1">
    <citation type="submission" date="2016-02" db="EMBL/GenBank/DDBJ databases">
        <title>RNAseq analyses of the midgut from blood- or serum-fed Ixodes ricinus ticks.</title>
        <authorList>
            <person name="Perner J."/>
            <person name="Provaznik J."/>
            <person name="Schrenkova J."/>
            <person name="Urbanova V."/>
            <person name="Ribeiro J.M."/>
            <person name="Kopacek P."/>
        </authorList>
    </citation>
    <scope>NUCLEOTIDE SEQUENCE</scope>
    <source>
        <tissue evidence="4">Gut</tissue>
    </source>
</reference>
<dbReference type="InterPro" id="IPR001288">
    <property type="entry name" value="Translation_initiation_fac_3"/>
</dbReference>
<sequence length="185" mass="20913">VRVCSSQTAAPEKKKIEFVLLIGPDGKVLGTRTKEEALLFAKKHNYQLVKVDEPQHSEAKKRKIYKLMTTRDMLLHSNENGDKGKPQKGAVKSLLASSKITDSDLDHKLKSIKKWLEKNSEIRVAISGTPEGSRQLEHIFEKFQASLGTEARFLQKRIKDGMLKFVITPPSEKKTQSQKKDDGEE</sequence>
<proteinExistence type="evidence at transcript level"/>
<dbReference type="GO" id="GO:0070124">
    <property type="term" value="P:mitochondrial translational initiation"/>
    <property type="evidence" value="ECO:0007669"/>
    <property type="project" value="TreeGrafter"/>
</dbReference>
<dbReference type="InterPro" id="IPR036787">
    <property type="entry name" value="T_IF-3_N_sf"/>
</dbReference>
<protein>
    <submittedName>
        <fullName evidence="4">Putative translation initiation factor-3 translation initiation factor-3</fullName>
    </submittedName>
</protein>
<dbReference type="GO" id="GO:0043022">
    <property type="term" value="F:ribosome binding"/>
    <property type="evidence" value="ECO:0007669"/>
    <property type="project" value="TreeGrafter"/>
</dbReference>
<evidence type="ECO:0000256" key="3">
    <source>
        <dbReference type="ARBA" id="ARBA00022917"/>
    </source>
</evidence>
<evidence type="ECO:0000256" key="2">
    <source>
        <dbReference type="ARBA" id="ARBA00022540"/>
    </source>
</evidence>
<dbReference type="SUPFAM" id="SSF55200">
    <property type="entry name" value="Translation initiation factor IF3, C-terminal domain"/>
    <property type="match status" value="1"/>
</dbReference>
<name>A0A131Y4W4_IXORI</name>
<dbReference type="AlphaFoldDB" id="A0A131Y4W4"/>
<dbReference type="PANTHER" id="PTHR10938:SF0">
    <property type="entry name" value="TRANSLATION INITIATION FACTOR IF-3, MITOCHONDRIAL"/>
    <property type="match status" value="1"/>
</dbReference>
<organism evidence="4">
    <name type="scientific">Ixodes ricinus</name>
    <name type="common">Common tick</name>
    <name type="synonym">Acarus ricinus</name>
    <dbReference type="NCBI Taxonomy" id="34613"/>
    <lineage>
        <taxon>Eukaryota</taxon>
        <taxon>Metazoa</taxon>
        <taxon>Ecdysozoa</taxon>
        <taxon>Arthropoda</taxon>
        <taxon>Chelicerata</taxon>
        <taxon>Arachnida</taxon>
        <taxon>Acari</taxon>
        <taxon>Parasitiformes</taxon>
        <taxon>Ixodida</taxon>
        <taxon>Ixodoidea</taxon>
        <taxon>Ixodidae</taxon>
        <taxon>Ixodinae</taxon>
        <taxon>Ixodes</taxon>
    </lineage>
</organism>
<accession>A0A131Y4W4</accession>
<evidence type="ECO:0000256" key="1">
    <source>
        <dbReference type="ARBA" id="ARBA00005439"/>
    </source>
</evidence>
<dbReference type="GO" id="GO:0003743">
    <property type="term" value="F:translation initiation factor activity"/>
    <property type="evidence" value="ECO:0007669"/>
    <property type="project" value="UniProtKB-KW"/>
</dbReference>
<dbReference type="GO" id="GO:0032790">
    <property type="term" value="P:ribosome disassembly"/>
    <property type="evidence" value="ECO:0007669"/>
    <property type="project" value="TreeGrafter"/>
</dbReference>
<keyword evidence="2 4" id="KW-0396">Initiation factor</keyword>
<dbReference type="InterPro" id="IPR036788">
    <property type="entry name" value="T_IF-3_C_sf"/>
</dbReference>